<evidence type="ECO:0000313" key="2">
    <source>
        <dbReference type="EMBL" id="MSU00603.1"/>
    </source>
</evidence>
<keyword evidence="1" id="KW-0732">Signal</keyword>
<protein>
    <recommendedName>
        <fullName evidence="4">Lipoprotein</fullName>
    </recommendedName>
</protein>
<dbReference type="RefSeq" id="WP_326828296.1">
    <property type="nucleotide sequence ID" value="NZ_VUNQ01000005.1"/>
</dbReference>
<accession>A0A6N7XT67</accession>
<keyword evidence="3" id="KW-1185">Reference proteome</keyword>
<name>A0A6N7XT67_9FIRM</name>
<evidence type="ECO:0008006" key="4">
    <source>
        <dbReference type="Google" id="ProtNLM"/>
    </source>
</evidence>
<evidence type="ECO:0000313" key="3">
    <source>
        <dbReference type="Proteomes" id="UP000469523"/>
    </source>
</evidence>
<gene>
    <name evidence="2" type="ORF">FYJ83_03860</name>
</gene>
<feature type="chain" id="PRO_5038765189" description="Lipoprotein" evidence="1">
    <location>
        <begin position="20"/>
        <end position="394"/>
    </location>
</feature>
<dbReference type="PROSITE" id="PS51257">
    <property type="entry name" value="PROKAR_LIPOPROTEIN"/>
    <property type="match status" value="1"/>
</dbReference>
<dbReference type="AlphaFoldDB" id="A0A6N7XT67"/>
<dbReference type="EMBL" id="VUNQ01000005">
    <property type="protein sequence ID" value="MSU00603.1"/>
    <property type="molecule type" value="Genomic_DNA"/>
</dbReference>
<dbReference type="Proteomes" id="UP000469523">
    <property type="component" value="Unassembled WGS sequence"/>
</dbReference>
<evidence type="ECO:0000256" key="1">
    <source>
        <dbReference type="SAM" id="SignalP"/>
    </source>
</evidence>
<comment type="caution">
    <text evidence="2">The sequence shown here is derived from an EMBL/GenBank/DDBJ whole genome shotgun (WGS) entry which is preliminary data.</text>
</comment>
<feature type="signal peptide" evidence="1">
    <location>
        <begin position="1"/>
        <end position="19"/>
    </location>
</feature>
<proteinExistence type="predicted"/>
<organism evidence="2 3">
    <name type="scientific">Tissierella pigra</name>
    <dbReference type="NCBI Taxonomy" id="2607614"/>
    <lineage>
        <taxon>Bacteria</taxon>
        <taxon>Bacillati</taxon>
        <taxon>Bacillota</taxon>
        <taxon>Tissierellia</taxon>
        <taxon>Tissierellales</taxon>
        <taxon>Tissierellaceae</taxon>
        <taxon>Tissierella</taxon>
    </lineage>
</organism>
<sequence>MKKLSLLSLLLALTISLTACTGGELKLYNGFNKMQNITSVESETEMNFTFKGEGFAEEEQVVFDQISAMFNDSSVKIHQKSTQNKEKTVAKAEMNTDMNFGGMGMNTKIWVDVDMSKDKPKIVEIIKMPQMLMASMATDGTPKEYVVYDIGDILNQEDTLNFTELVNFIKEFQPKLTEFMKSMEKDFKPSIELVKEKGKREIDGKKLDIYELKLNDDTLKELVKYAVNYSLDSEVVMNFIKEYMNQVTKVALANMPENERADGEKEIKAVTEELEKKLPEFKTQFNKFMEDYKDVKILGQNGIKIEYGIDNKGYIVHEKGNIDLRIDLANISKVMGEEVKGIINLGINYNSKSYNINQDIKIEMPTLNKDNSISFMELMESQMNQIHSPQPQLP</sequence>
<reference evidence="2 3" key="1">
    <citation type="submission" date="2019-09" db="EMBL/GenBank/DDBJ databases">
        <title>In-depth cultivation of the pig gut microbiome towards novel bacterial diversity and tailored functional studies.</title>
        <authorList>
            <person name="Wylensek D."/>
            <person name="Hitch T.C.A."/>
            <person name="Clavel T."/>
        </authorList>
    </citation>
    <scope>NUCLEOTIDE SEQUENCE [LARGE SCALE GENOMIC DNA]</scope>
    <source>
        <strain evidence="2 3">WCA3-693-APC-4?</strain>
    </source>
</reference>